<evidence type="ECO:0000313" key="3">
    <source>
        <dbReference type="EMBL" id="TWI70080.1"/>
    </source>
</evidence>
<accession>A0A562RNX8</accession>
<feature type="signal peptide" evidence="2">
    <location>
        <begin position="1"/>
        <end position="25"/>
    </location>
</feature>
<feature type="compositionally biased region" description="Basic and acidic residues" evidence="1">
    <location>
        <begin position="50"/>
        <end position="91"/>
    </location>
</feature>
<dbReference type="EMBL" id="VLLB01000001">
    <property type="protein sequence ID" value="TWI70080.1"/>
    <property type="molecule type" value="Genomic_DNA"/>
</dbReference>
<feature type="chain" id="PRO_5021769574" evidence="2">
    <location>
        <begin position="26"/>
        <end position="102"/>
    </location>
</feature>
<dbReference type="Proteomes" id="UP000318431">
    <property type="component" value="Unassembled WGS sequence"/>
</dbReference>
<feature type="region of interest" description="Disordered" evidence="1">
    <location>
        <begin position="50"/>
        <end position="102"/>
    </location>
</feature>
<dbReference type="RefSeq" id="WP_145647775.1">
    <property type="nucleotide sequence ID" value="NZ_VLLB01000001.1"/>
</dbReference>
<keyword evidence="2" id="KW-0732">Signal</keyword>
<reference evidence="3 4" key="1">
    <citation type="journal article" date="2015" name="Stand. Genomic Sci.">
        <title>Genomic Encyclopedia of Bacterial and Archaeal Type Strains, Phase III: the genomes of soil and plant-associated and newly described type strains.</title>
        <authorList>
            <person name="Whitman W.B."/>
            <person name="Woyke T."/>
            <person name="Klenk H.P."/>
            <person name="Zhou Y."/>
            <person name="Lilburn T.G."/>
            <person name="Beck B.J."/>
            <person name="De Vos P."/>
            <person name="Vandamme P."/>
            <person name="Eisen J.A."/>
            <person name="Garrity G."/>
            <person name="Hugenholtz P."/>
            <person name="Kyrpides N.C."/>
        </authorList>
    </citation>
    <scope>NUCLEOTIDE SEQUENCE [LARGE SCALE GENOMIC DNA]</scope>
    <source>
        <strain evidence="3 4">CGMCC 1.10822</strain>
    </source>
</reference>
<keyword evidence="4" id="KW-1185">Reference proteome</keyword>
<sequence length="102" mass="10618">MTLQFTALRCCATAALVLLAAPAWAAGPLGVAVAGAPSLFVLAVAEATEPDAKVAEARPRPPMEKPKSDPARPDRSKQTAERSGPPDRTDADVSALERVSLR</sequence>
<evidence type="ECO:0000256" key="2">
    <source>
        <dbReference type="SAM" id="SignalP"/>
    </source>
</evidence>
<proteinExistence type="predicted"/>
<gene>
    <name evidence="3" type="ORF">IP91_01160</name>
</gene>
<evidence type="ECO:0000256" key="1">
    <source>
        <dbReference type="SAM" id="MobiDB-lite"/>
    </source>
</evidence>
<evidence type="ECO:0000313" key="4">
    <source>
        <dbReference type="Proteomes" id="UP000318431"/>
    </source>
</evidence>
<name>A0A562RNX8_9BURK</name>
<organism evidence="3 4">
    <name type="scientific">Pseudoduganella lurida</name>
    <dbReference type="NCBI Taxonomy" id="1036180"/>
    <lineage>
        <taxon>Bacteria</taxon>
        <taxon>Pseudomonadati</taxon>
        <taxon>Pseudomonadota</taxon>
        <taxon>Betaproteobacteria</taxon>
        <taxon>Burkholderiales</taxon>
        <taxon>Oxalobacteraceae</taxon>
        <taxon>Telluria group</taxon>
        <taxon>Pseudoduganella</taxon>
    </lineage>
</organism>
<dbReference type="AlphaFoldDB" id="A0A562RNX8"/>
<comment type="caution">
    <text evidence="3">The sequence shown here is derived from an EMBL/GenBank/DDBJ whole genome shotgun (WGS) entry which is preliminary data.</text>
</comment>
<protein>
    <submittedName>
        <fullName evidence="3">Uncharacterized protein</fullName>
    </submittedName>
</protein>